<accession>A0A9P8RQT2</accession>
<keyword evidence="3" id="KW-1185">Reference proteome</keyword>
<gene>
    <name evidence="2" type="ORF">BKA67DRAFT_683015</name>
</gene>
<comment type="caution">
    <text evidence="2">The sequence shown here is derived from an EMBL/GenBank/DDBJ whole genome shotgun (WGS) entry which is preliminary data.</text>
</comment>
<reference evidence="2" key="1">
    <citation type="journal article" date="2021" name="Nat. Commun.">
        <title>Genetic determinants of endophytism in the Arabidopsis root mycobiome.</title>
        <authorList>
            <person name="Mesny F."/>
            <person name="Miyauchi S."/>
            <person name="Thiergart T."/>
            <person name="Pickel B."/>
            <person name="Atanasova L."/>
            <person name="Karlsson M."/>
            <person name="Huettel B."/>
            <person name="Barry K.W."/>
            <person name="Haridas S."/>
            <person name="Chen C."/>
            <person name="Bauer D."/>
            <person name="Andreopoulos W."/>
            <person name="Pangilinan J."/>
            <person name="LaButti K."/>
            <person name="Riley R."/>
            <person name="Lipzen A."/>
            <person name="Clum A."/>
            <person name="Drula E."/>
            <person name="Henrissat B."/>
            <person name="Kohler A."/>
            <person name="Grigoriev I.V."/>
            <person name="Martin F.M."/>
            <person name="Hacquard S."/>
        </authorList>
    </citation>
    <scope>NUCLEOTIDE SEQUENCE</scope>
    <source>
        <strain evidence="2">MPI-SDFR-AT-0073</strain>
    </source>
</reference>
<evidence type="ECO:0000256" key="1">
    <source>
        <dbReference type="SAM" id="SignalP"/>
    </source>
</evidence>
<evidence type="ECO:0000313" key="2">
    <source>
        <dbReference type="EMBL" id="KAH6647772.1"/>
    </source>
</evidence>
<dbReference type="GO" id="GO:0016787">
    <property type="term" value="F:hydrolase activity"/>
    <property type="evidence" value="ECO:0007669"/>
    <property type="project" value="UniProtKB-KW"/>
</dbReference>
<evidence type="ECO:0000313" key="3">
    <source>
        <dbReference type="Proteomes" id="UP000758603"/>
    </source>
</evidence>
<dbReference type="InterPro" id="IPR017853">
    <property type="entry name" value="GH"/>
</dbReference>
<dbReference type="Gene3D" id="3.20.20.80">
    <property type="entry name" value="Glycosidases"/>
    <property type="match status" value="1"/>
</dbReference>
<dbReference type="EMBL" id="JAGPXC010000008">
    <property type="protein sequence ID" value="KAH6647772.1"/>
    <property type="molecule type" value="Genomic_DNA"/>
</dbReference>
<sequence>MLHIKYLFLALTGVIASPLAARDDLTATVDLSKTRGDPQNVASGFIYGIPDNYPNQIPDHWYTDIGFRYARTGGAQLGAPSRGWLWGEFEGRLQYSYIAQQLMACAGANSSTLWPGDNGNWVDFDKYLATLLDALVDNDMLDGLVIDIWNEPELSVFWQRSLQQYVDLYIRTHKTIRADSRFKNVKISGPSMATAPVNTNVWWTTWLSQIAGNNTVPDQWSYHLERGVSDVTNDPQYTNASLAGLLKTHGLPEREVNINEYAVFDEMHPSGYVWWIARLERYNFLGLLGNWLSGSTLHDLFANLITKTRNPYSYAATDYVAAPGYWVYRYYATNMTGERLSTTGSTDNLLDVYATKDDSTVRLLVGSRVASGTWSVSVTGLSAIGYGTSGSVSINTWGFDGTDAFAPQAAPSFRNTVSHTFTDNTLTFPIYQTDTTTAWAFEFSVK</sequence>
<feature type="signal peptide" evidence="1">
    <location>
        <begin position="1"/>
        <end position="16"/>
    </location>
</feature>
<dbReference type="AlphaFoldDB" id="A0A9P8RQT2"/>
<dbReference type="RefSeq" id="XP_045954284.1">
    <property type="nucleotide sequence ID" value="XM_046108963.1"/>
</dbReference>
<protein>
    <submittedName>
        <fullName evidence="2">Glycoside hydrolase family 39 protein</fullName>
    </submittedName>
</protein>
<name>A0A9P8RQT2_9PEZI</name>
<dbReference type="Proteomes" id="UP000758603">
    <property type="component" value="Unassembled WGS sequence"/>
</dbReference>
<dbReference type="GeneID" id="70137854"/>
<feature type="chain" id="PRO_5040151019" evidence="1">
    <location>
        <begin position="17"/>
        <end position="446"/>
    </location>
</feature>
<proteinExistence type="predicted"/>
<keyword evidence="2" id="KW-0378">Hydrolase</keyword>
<organism evidence="2 3">
    <name type="scientific">Truncatella angustata</name>
    <dbReference type="NCBI Taxonomy" id="152316"/>
    <lineage>
        <taxon>Eukaryota</taxon>
        <taxon>Fungi</taxon>
        <taxon>Dikarya</taxon>
        <taxon>Ascomycota</taxon>
        <taxon>Pezizomycotina</taxon>
        <taxon>Sordariomycetes</taxon>
        <taxon>Xylariomycetidae</taxon>
        <taxon>Amphisphaeriales</taxon>
        <taxon>Sporocadaceae</taxon>
        <taxon>Truncatella</taxon>
    </lineage>
</organism>
<keyword evidence="1" id="KW-0732">Signal</keyword>
<dbReference type="SUPFAM" id="SSF51445">
    <property type="entry name" value="(Trans)glycosidases"/>
    <property type="match status" value="1"/>
</dbReference>
<dbReference type="OrthoDB" id="3445803at2759"/>